<dbReference type="GO" id="GO:0003677">
    <property type="term" value="F:DNA binding"/>
    <property type="evidence" value="ECO:0007669"/>
    <property type="project" value="UniProtKB-KW"/>
</dbReference>
<keyword evidence="1" id="KW-0238">DNA-binding</keyword>
<gene>
    <name evidence="4" type="ORF">HHO37_09265</name>
</gene>
<dbReference type="PROSITE" id="PS50943">
    <property type="entry name" value="HTH_CROC1"/>
    <property type="match status" value="1"/>
</dbReference>
<comment type="caution">
    <text evidence="4">The sequence shown here is derived from an EMBL/GenBank/DDBJ whole genome shotgun (WGS) entry which is preliminary data.</text>
</comment>
<dbReference type="InterPro" id="IPR001387">
    <property type="entry name" value="Cro/C1-type_HTH"/>
</dbReference>
<dbReference type="PANTHER" id="PTHR46558:SF11">
    <property type="entry name" value="HTH-TYPE TRANSCRIPTIONAL REGULATOR XRE"/>
    <property type="match status" value="1"/>
</dbReference>
<keyword evidence="2" id="KW-0472">Membrane</keyword>
<dbReference type="Pfam" id="PF01381">
    <property type="entry name" value="HTH_3"/>
    <property type="match status" value="1"/>
</dbReference>
<sequence>MLQFSNQLKKLRTECELSQEELANQLFISRQAISKWENGEAAPDMNNLIKLADIFEVSLDKLVLGKEDEKVVENAAEKKTEKHMNGWEFLVNYWWLLFPLGGLVLWFLRGIAEILH</sequence>
<reference evidence="4 5" key="1">
    <citation type="submission" date="2020-04" db="EMBL/GenBank/DDBJ databases">
        <title>MicrobeNet Type strains.</title>
        <authorList>
            <person name="Nicholson A.C."/>
        </authorList>
    </citation>
    <scope>NUCLEOTIDE SEQUENCE [LARGE SCALE GENOMIC DNA]</scope>
    <source>
        <strain evidence="4 5">DSM 22768</strain>
    </source>
</reference>
<dbReference type="CDD" id="cd00093">
    <property type="entry name" value="HTH_XRE"/>
    <property type="match status" value="1"/>
</dbReference>
<evidence type="ECO:0000313" key="4">
    <source>
        <dbReference type="EMBL" id="NMD49843.1"/>
    </source>
</evidence>
<evidence type="ECO:0000313" key="5">
    <source>
        <dbReference type="Proteomes" id="UP000532121"/>
    </source>
</evidence>
<protein>
    <submittedName>
        <fullName evidence="4">Helix-turn-helix transcriptional regulator</fullName>
    </submittedName>
</protein>
<feature type="transmembrane region" description="Helical" evidence="2">
    <location>
        <begin position="93"/>
        <end position="112"/>
    </location>
</feature>
<feature type="domain" description="HTH cro/C1-type" evidence="3">
    <location>
        <begin position="8"/>
        <end position="62"/>
    </location>
</feature>
<organism evidence="4 5">
    <name type="scientific">Streptococcus ratti</name>
    <dbReference type="NCBI Taxonomy" id="1341"/>
    <lineage>
        <taxon>Bacteria</taxon>
        <taxon>Bacillati</taxon>
        <taxon>Bacillota</taxon>
        <taxon>Bacilli</taxon>
        <taxon>Lactobacillales</taxon>
        <taxon>Streptococcaceae</taxon>
        <taxon>Streptococcus</taxon>
    </lineage>
</organism>
<evidence type="ECO:0000256" key="2">
    <source>
        <dbReference type="SAM" id="Phobius"/>
    </source>
</evidence>
<dbReference type="RefSeq" id="WP_193523959.1">
    <property type="nucleotide sequence ID" value="NZ_JABASA010000024.1"/>
</dbReference>
<evidence type="ECO:0000259" key="3">
    <source>
        <dbReference type="PROSITE" id="PS50943"/>
    </source>
</evidence>
<dbReference type="EMBL" id="JABASA010000024">
    <property type="protein sequence ID" value="NMD49843.1"/>
    <property type="molecule type" value="Genomic_DNA"/>
</dbReference>
<dbReference type="Gene3D" id="1.10.260.40">
    <property type="entry name" value="lambda repressor-like DNA-binding domains"/>
    <property type="match status" value="1"/>
</dbReference>
<keyword evidence="2" id="KW-1133">Transmembrane helix</keyword>
<evidence type="ECO:0000256" key="1">
    <source>
        <dbReference type="ARBA" id="ARBA00023125"/>
    </source>
</evidence>
<dbReference type="Proteomes" id="UP000532121">
    <property type="component" value="Unassembled WGS sequence"/>
</dbReference>
<name>A0A7X9LEL6_STRRT</name>
<dbReference type="InterPro" id="IPR010982">
    <property type="entry name" value="Lambda_DNA-bd_dom_sf"/>
</dbReference>
<keyword evidence="2" id="KW-0812">Transmembrane</keyword>
<proteinExistence type="predicted"/>
<dbReference type="AlphaFoldDB" id="A0A7X9LEL6"/>
<dbReference type="PANTHER" id="PTHR46558">
    <property type="entry name" value="TRACRIPTIONAL REGULATORY PROTEIN-RELATED-RELATED"/>
    <property type="match status" value="1"/>
</dbReference>
<dbReference type="SUPFAM" id="SSF47413">
    <property type="entry name" value="lambda repressor-like DNA-binding domains"/>
    <property type="match status" value="1"/>
</dbReference>
<dbReference type="SMART" id="SM00530">
    <property type="entry name" value="HTH_XRE"/>
    <property type="match status" value="1"/>
</dbReference>
<accession>A0A7X9LEL6</accession>